<feature type="domain" description="C2H2-type" evidence="3">
    <location>
        <begin position="1"/>
        <end position="27"/>
    </location>
</feature>
<dbReference type="GO" id="GO:0008270">
    <property type="term" value="F:zinc ion binding"/>
    <property type="evidence" value="ECO:0007669"/>
    <property type="project" value="UniProtKB-KW"/>
</dbReference>
<keyword evidence="4" id="KW-0548">Nucleotidyltransferase</keyword>
<organism evidence="4 5">
    <name type="scientific">Giardia intestinalis (strain P15)</name>
    <name type="common">Giardia lamblia</name>
    <dbReference type="NCBI Taxonomy" id="658858"/>
    <lineage>
        <taxon>Eukaryota</taxon>
        <taxon>Metamonada</taxon>
        <taxon>Diplomonadida</taxon>
        <taxon>Hexamitidae</taxon>
        <taxon>Giardiinae</taxon>
        <taxon>Giardia</taxon>
    </lineage>
</organism>
<keyword evidence="4" id="KW-0808">Transferase</keyword>
<keyword evidence="1" id="KW-0479">Metal-binding</keyword>
<keyword evidence="4" id="KW-0695">RNA-directed DNA polymerase</keyword>
<reference evidence="4 5" key="1">
    <citation type="journal article" date="2010" name="BMC Genomics">
        <title>Genome analysis and comparative genomics of a Giardia intestinalis assemblage E isolate.</title>
        <authorList>
            <person name="Jerlstrom-Hultqvist J."/>
            <person name="Franzen O."/>
            <person name="Ankarklev J."/>
            <person name="Xu F."/>
            <person name="Nohynkova E."/>
            <person name="Andersson J.O."/>
            <person name="Svard S.G."/>
            <person name="Andersson B."/>
        </authorList>
    </citation>
    <scope>NUCLEOTIDE SEQUENCE [LARGE SCALE GENOMIC DNA]</scope>
    <source>
        <strain evidence="4 5">P15</strain>
    </source>
</reference>
<accession>E1F665</accession>
<dbReference type="GO" id="GO:0003964">
    <property type="term" value="F:RNA-directed DNA polymerase activity"/>
    <property type="evidence" value="ECO:0007669"/>
    <property type="project" value="UniProtKB-KW"/>
</dbReference>
<dbReference type="Proteomes" id="UP000008974">
    <property type="component" value="Unassembled WGS sequence"/>
</dbReference>
<evidence type="ECO:0000259" key="3">
    <source>
        <dbReference type="PROSITE" id="PS50157"/>
    </source>
</evidence>
<dbReference type="PROSITE" id="PS50157">
    <property type="entry name" value="ZINC_FINGER_C2H2_2"/>
    <property type="match status" value="1"/>
</dbReference>
<protein>
    <submittedName>
        <fullName evidence="4">Reverse transcriptase-like protein</fullName>
    </submittedName>
</protein>
<feature type="compositionally biased region" description="Basic and acidic residues" evidence="2">
    <location>
        <begin position="402"/>
        <end position="423"/>
    </location>
</feature>
<evidence type="ECO:0000256" key="2">
    <source>
        <dbReference type="SAM" id="MobiDB-lite"/>
    </source>
</evidence>
<dbReference type="EMBL" id="ACVC01000194">
    <property type="protein sequence ID" value="EFO62128.1"/>
    <property type="molecule type" value="Genomic_DNA"/>
</dbReference>
<proteinExistence type="predicted"/>
<name>E1F665_GIAIA</name>
<keyword evidence="1" id="KW-0862">Zinc</keyword>
<evidence type="ECO:0000313" key="5">
    <source>
        <dbReference type="Proteomes" id="UP000008974"/>
    </source>
</evidence>
<sequence length="482" mass="53309">MCPFCSKAFRNERAVQTHCDTDTGCRALLRERMGLKERETNILFSAHRANMLRGGYTTPLVEPQSREARARQEIAEMSLAYTAGKRKNALAPPRQPTCPACSLRFASKAELAAHLSNATDDQHLAIQRGRIRMTGGWFKARDLALLSYLAGEFVGRTRAGPLTSGQCFVKLLGRCYMGDGRQSAPGKDRLAERVEDALVKGNCRRAMGLLSQRSLLNPDSPEGIRVAHELHPGPLEGYEAPVLQPTENMDLPAKITEEEVIRAVKSMGLEVPGPSGLGPAHWRVLIQAQGVPEALAQAFNEILGAAQRRGCRALYEFRLVLIPKDETGSKYRPVAISETIMMAFHKILLSRLRTQILAFLETEQIAFRLNAHGWCPHGTRRCRLTEHSGLARHDRRLQQHPPRGDPARPRPGECAPHPEELHRGLPPTAARCTPGLGPVRRSTGGPPEYATILRGAEPVHQGAEGEIPEAHRLCRRHTHLSQ</sequence>
<dbReference type="InterPro" id="IPR013087">
    <property type="entry name" value="Znf_C2H2_type"/>
</dbReference>
<gene>
    <name evidence="4" type="ORF">GLP15_1965</name>
</gene>
<comment type="caution">
    <text evidence="4">The sequence shown here is derived from an EMBL/GenBank/DDBJ whole genome shotgun (WGS) entry which is preliminary data.</text>
</comment>
<feature type="region of interest" description="Disordered" evidence="2">
    <location>
        <begin position="389"/>
        <end position="429"/>
    </location>
</feature>
<evidence type="ECO:0000256" key="1">
    <source>
        <dbReference type="PROSITE-ProRule" id="PRU00042"/>
    </source>
</evidence>
<dbReference type="AlphaFoldDB" id="E1F665"/>
<dbReference type="VEuPathDB" id="GiardiaDB:GLP15_1965"/>
<evidence type="ECO:0000313" key="4">
    <source>
        <dbReference type="EMBL" id="EFO62128.1"/>
    </source>
</evidence>
<keyword evidence="1" id="KW-0863">Zinc-finger</keyword>